<protein>
    <submittedName>
        <fullName evidence="2">Uncharacterized protein</fullName>
    </submittedName>
</protein>
<dbReference type="Proteomes" id="UP000029665">
    <property type="component" value="Unassembled WGS sequence"/>
</dbReference>
<sequence>MDDALAQLLLLFKAHYKVIAYNHVQYETTRMRPPSIISKDPPTAATAPNSSSGTHRDAEENESIKALVAPLVKKKRRVGSLKPTTEEEAHSRLLSDHLSMLGILLTVHDDPEWTSCDKVGDRVPHDYKPRYPVAQEKGPSSDAVKRRRTMSMIDYHSCHGRPSRTAKLMFAPR</sequence>
<comment type="caution">
    <text evidence="2">The sequence shown here is derived from an EMBL/GenBank/DDBJ whole genome shotgun (WGS) entry which is preliminary data.</text>
</comment>
<organism evidence="2 3">
    <name type="scientific">Pycnoporus cinnabarinus</name>
    <name type="common">Cinnabar-red polypore</name>
    <name type="synonym">Trametes cinnabarina</name>
    <dbReference type="NCBI Taxonomy" id="5643"/>
    <lineage>
        <taxon>Eukaryota</taxon>
        <taxon>Fungi</taxon>
        <taxon>Dikarya</taxon>
        <taxon>Basidiomycota</taxon>
        <taxon>Agaricomycotina</taxon>
        <taxon>Agaricomycetes</taxon>
        <taxon>Polyporales</taxon>
        <taxon>Polyporaceae</taxon>
        <taxon>Trametes</taxon>
    </lineage>
</organism>
<evidence type="ECO:0000313" key="2">
    <source>
        <dbReference type="EMBL" id="CDO77826.1"/>
    </source>
</evidence>
<dbReference type="EMBL" id="CCBP010000509">
    <property type="protein sequence ID" value="CDO77826.1"/>
    <property type="molecule type" value="Genomic_DNA"/>
</dbReference>
<dbReference type="OrthoDB" id="10593488at2759"/>
<dbReference type="HOGENOM" id="CLU_1548400_0_0_1"/>
<feature type="region of interest" description="Disordered" evidence="1">
    <location>
        <begin position="32"/>
        <end position="61"/>
    </location>
</feature>
<gene>
    <name evidence="2" type="ORF">BN946_scf184714.g1</name>
</gene>
<name>A0A060SUP0_PYCCI</name>
<accession>A0A060SUP0</accession>
<evidence type="ECO:0000256" key="1">
    <source>
        <dbReference type="SAM" id="MobiDB-lite"/>
    </source>
</evidence>
<proteinExistence type="predicted"/>
<dbReference type="AlphaFoldDB" id="A0A060SUP0"/>
<keyword evidence="3" id="KW-1185">Reference proteome</keyword>
<evidence type="ECO:0000313" key="3">
    <source>
        <dbReference type="Proteomes" id="UP000029665"/>
    </source>
</evidence>
<reference evidence="2" key="1">
    <citation type="submission" date="2014-01" db="EMBL/GenBank/DDBJ databases">
        <title>The genome of the white-rot fungus Pycnoporus cinnabarinus: a basidiomycete model with a versatile arsenal for lignocellulosic biomass breakdown.</title>
        <authorList>
            <person name="Levasseur A."/>
            <person name="Lomascolo A."/>
            <person name="Ruiz-Duenas F.J."/>
            <person name="Uzan E."/>
            <person name="Piumi F."/>
            <person name="Kues U."/>
            <person name="Ram A.F.J."/>
            <person name="Murat C."/>
            <person name="Haon M."/>
            <person name="Benoit I."/>
            <person name="Arfi Y."/>
            <person name="Chevret D."/>
            <person name="Drula E."/>
            <person name="Kwon M.J."/>
            <person name="Gouret P."/>
            <person name="Lesage-Meessen L."/>
            <person name="Lombard V."/>
            <person name="Mariette J."/>
            <person name="Noirot C."/>
            <person name="Park J."/>
            <person name="Patyshakuliyeva A."/>
            <person name="Wieneger R.A.B."/>
            <person name="Wosten H.A.B."/>
            <person name="Martin F."/>
            <person name="Coutinho P.M."/>
            <person name="de Vries R."/>
            <person name="Martinez A.T."/>
            <person name="Klopp C."/>
            <person name="Pontarotti P."/>
            <person name="Henrissat B."/>
            <person name="Record E."/>
        </authorList>
    </citation>
    <scope>NUCLEOTIDE SEQUENCE [LARGE SCALE GENOMIC DNA]</scope>
    <source>
        <strain evidence="2">BRFM137</strain>
    </source>
</reference>